<dbReference type="Gene3D" id="3.40.630.30">
    <property type="match status" value="1"/>
</dbReference>
<comment type="caution">
    <text evidence="9">The sequence shown here is derived from an EMBL/GenBank/DDBJ whole genome shotgun (WGS) entry which is preliminary data.</text>
</comment>
<dbReference type="InterPro" id="IPR051538">
    <property type="entry name" value="Acyl-CoA_Synth/Transferase"/>
</dbReference>
<dbReference type="AlphaFoldDB" id="A0A7W6E9C0"/>
<evidence type="ECO:0000256" key="4">
    <source>
        <dbReference type="ARBA" id="ARBA00022840"/>
    </source>
</evidence>
<gene>
    <name evidence="9" type="ORF">GGR04_000924</name>
</gene>
<dbReference type="Gene3D" id="3.30.470.20">
    <property type="entry name" value="ATP-grasp fold, B domain"/>
    <property type="match status" value="1"/>
</dbReference>
<proteinExistence type="inferred from homology"/>
<dbReference type="InterPro" id="IPR011761">
    <property type="entry name" value="ATP-grasp"/>
</dbReference>
<dbReference type="Gene3D" id="3.40.50.720">
    <property type="entry name" value="NAD(P)-binding Rossmann-like Domain"/>
    <property type="match status" value="1"/>
</dbReference>
<dbReference type="InterPro" id="IPR036291">
    <property type="entry name" value="NAD(P)-bd_dom_sf"/>
</dbReference>
<dbReference type="SUPFAM" id="SSF52210">
    <property type="entry name" value="Succinyl-CoA synthetase domains"/>
    <property type="match status" value="2"/>
</dbReference>
<dbReference type="FunFam" id="3.30.1490.20:FF:000020">
    <property type="entry name" value="Protein lysine acetyltransferase"/>
    <property type="match status" value="1"/>
</dbReference>
<dbReference type="PANTHER" id="PTHR43334">
    <property type="entry name" value="ACETATE--COA LIGASE [ADP-FORMING]"/>
    <property type="match status" value="1"/>
</dbReference>
<name>A0A7W6E9C0_9HYPH</name>
<evidence type="ECO:0000256" key="3">
    <source>
        <dbReference type="ARBA" id="ARBA00022741"/>
    </source>
</evidence>
<protein>
    <submittedName>
        <fullName evidence="9">Acetyltransferase</fullName>
    </submittedName>
</protein>
<evidence type="ECO:0000313" key="10">
    <source>
        <dbReference type="Proteomes" id="UP000542776"/>
    </source>
</evidence>
<reference evidence="9 10" key="1">
    <citation type="submission" date="2020-08" db="EMBL/GenBank/DDBJ databases">
        <title>Genomic Encyclopedia of Type Strains, Phase IV (KMG-IV): sequencing the most valuable type-strain genomes for metagenomic binning, comparative biology and taxonomic classification.</title>
        <authorList>
            <person name="Goeker M."/>
        </authorList>
    </citation>
    <scope>NUCLEOTIDE SEQUENCE [LARGE SCALE GENOMIC DNA]</scope>
    <source>
        <strain evidence="9 10">DSM 102238</strain>
    </source>
</reference>
<dbReference type="InterPro" id="IPR032875">
    <property type="entry name" value="Succ_CoA_lig_flav_dom"/>
</dbReference>
<dbReference type="PANTHER" id="PTHR43334:SF1">
    <property type="entry name" value="3-HYDROXYPROPIONATE--COA LIGASE [ADP-FORMING]"/>
    <property type="match status" value="1"/>
</dbReference>
<dbReference type="Pfam" id="PF13380">
    <property type="entry name" value="CoA_binding_2"/>
    <property type="match status" value="1"/>
</dbReference>
<evidence type="ECO:0000259" key="7">
    <source>
        <dbReference type="PROSITE" id="PS50975"/>
    </source>
</evidence>
<dbReference type="InterPro" id="IPR003781">
    <property type="entry name" value="CoA-bd"/>
</dbReference>
<comment type="similarity">
    <text evidence="5">In the N-terminal section; belongs to the acetate CoA ligase alpha subunit family.</text>
</comment>
<dbReference type="SMART" id="SM00881">
    <property type="entry name" value="CoA_binding"/>
    <property type="match status" value="1"/>
</dbReference>
<evidence type="ECO:0000256" key="2">
    <source>
        <dbReference type="ARBA" id="ARBA00022598"/>
    </source>
</evidence>
<dbReference type="EMBL" id="JACIEK010000001">
    <property type="protein sequence ID" value="MBB3997103.1"/>
    <property type="molecule type" value="Genomic_DNA"/>
</dbReference>
<dbReference type="Pfam" id="PF13607">
    <property type="entry name" value="Succ_CoA_lig"/>
    <property type="match status" value="1"/>
</dbReference>
<dbReference type="InterPro" id="IPR016102">
    <property type="entry name" value="Succinyl-CoA_synth-like"/>
</dbReference>
<dbReference type="GO" id="GO:0016874">
    <property type="term" value="F:ligase activity"/>
    <property type="evidence" value="ECO:0007669"/>
    <property type="project" value="UniProtKB-KW"/>
</dbReference>
<dbReference type="PROSITE" id="PS50975">
    <property type="entry name" value="ATP_GRASP"/>
    <property type="match status" value="1"/>
</dbReference>
<dbReference type="Pfam" id="PF13302">
    <property type="entry name" value="Acetyltransf_3"/>
    <property type="match status" value="1"/>
</dbReference>
<dbReference type="GO" id="GO:0005524">
    <property type="term" value="F:ATP binding"/>
    <property type="evidence" value="ECO:0007669"/>
    <property type="project" value="UniProtKB-UniRule"/>
</dbReference>
<dbReference type="PROSITE" id="PS51186">
    <property type="entry name" value="GNAT"/>
    <property type="match status" value="1"/>
</dbReference>
<evidence type="ECO:0000313" key="9">
    <source>
        <dbReference type="EMBL" id="MBB3997103.1"/>
    </source>
</evidence>
<dbReference type="Gene3D" id="3.30.1490.20">
    <property type="entry name" value="ATP-grasp fold, A domain"/>
    <property type="match status" value="1"/>
</dbReference>
<dbReference type="GO" id="GO:0016747">
    <property type="term" value="F:acyltransferase activity, transferring groups other than amino-acyl groups"/>
    <property type="evidence" value="ECO:0007669"/>
    <property type="project" value="InterPro"/>
</dbReference>
<dbReference type="InterPro" id="IPR013815">
    <property type="entry name" value="ATP_grasp_subdomain_1"/>
</dbReference>
<keyword evidence="2" id="KW-0436">Ligase</keyword>
<feature type="domain" description="N-acetyltransferase" evidence="8">
    <location>
        <begin position="724"/>
        <end position="884"/>
    </location>
</feature>
<feature type="domain" description="ATP-grasp" evidence="7">
    <location>
        <begin position="485"/>
        <end position="521"/>
    </location>
</feature>
<dbReference type="SUPFAM" id="SSF55729">
    <property type="entry name" value="Acyl-CoA N-acyltransferases (Nat)"/>
    <property type="match status" value="1"/>
</dbReference>
<accession>A0A7W6E9C0</accession>
<sequence length="884" mass="93136">MTIRNLDALFAPQAIALIGGSNREGSVGAVLARNLFGAGFKGPVMPVHPRGEAIRSAVSYREIADLPATPDLAVVATPAAGVPEIAAALGARGCRAAIVISAGFEEPALRQRLLDAARPSLLRLVGPNGLGVISPRSGVNASFAHLNPRAGDLAFVSQSDTIASSVLDWADVREIGFSHVVSVGDMIDVDIGDLLDALAADPKTRAILLYVETITNARKFMTAARIAARAKPVVVIKAGRWEDRANGQAAGSDEVYDAAIRRAGMLRVRSLRDLFAAVATLASGLRPRGDRLAILANGGGPGAIAADTLADTGGRLAALSPETRARLAALVPDGLTAEGPVALPFDAGPAAYAEALGALLADPGQDAVLVLQAPRAIGEGLETARAVAAVTLPGRKAPILASWLGERAAREARRLFAAKAIPTYATPDEAVRGFMQLVEYRRNQDLLMQTPPAIAPGNVDLAAARRAVDRVLAEGRRVMTEPEAKTLLAAYAVPVVRTEIAADPAAAAAVAARIGFPVALKILSGDIQHKTDVGGVRLDLDSAAAVEEAATHMRKLVQERRPGAAIEGFTVQPMVPARRAHELVVGVRTDPVFGPVISFGQGGTGAELIADRAVGLPPLNGLLAREMIGRTEVSRLLAGYSDRPPADLGAVAATLITLSQIVADFDEIAEIDINPLLADERGVVALDARIVLAPSSGRHRSRFAIQPYPGELEETVSTRSGTAFRLRPIRPEDEPGLVAMLERCDPEDVRLRFFAPVKTFGHAFAARLTQIDYSREMAFVGFGDGEGPQDILGVARLIADPDEETAEFGIMVRSDQKGRGLGYLLMNAILRHAARRGLKTVTGEVLAENRSMLAMAGALGFRQRIHEDDVALRRVEIDVAVMMG</sequence>
<evidence type="ECO:0000259" key="8">
    <source>
        <dbReference type="PROSITE" id="PS51186"/>
    </source>
</evidence>
<keyword evidence="10" id="KW-1185">Reference proteome</keyword>
<evidence type="ECO:0000256" key="5">
    <source>
        <dbReference type="ARBA" id="ARBA00060888"/>
    </source>
</evidence>
<keyword evidence="4 6" id="KW-0067">ATP-binding</keyword>
<dbReference type="InterPro" id="IPR016181">
    <property type="entry name" value="Acyl_CoA_acyltransferase"/>
</dbReference>
<dbReference type="SUPFAM" id="SSF51735">
    <property type="entry name" value="NAD(P)-binding Rossmann-fold domains"/>
    <property type="match status" value="1"/>
</dbReference>
<dbReference type="Pfam" id="PF13549">
    <property type="entry name" value="ATP-grasp_5"/>
    <property type="match status" value="1"/>
</dbReference>
<dbReference type="GO" id="GO:0006099">
    <property type="term" value="P:tricarboxylic acid cycle"/>
    <property type="evidence" value="ECO:0007669"/>
    <property type="project" value="UniProtKB-KW"/>
</dbReference>
<dbReference type="Gene3D" id="3.40.50.261">
    <property type="entry name" value="Succinyl-CoA synthetase domains"/>
    <property type="match status" value="2"/>
</dbReference>
<dbReference type="RefSeq" id="WP_183198303.1">
    <property type="nucleotide sequence ID" value="NZ_JACIEK010000001.1"/>
</dbReference>
<keyword evidence="9" id="KW-0808">Transferase</keyword>
<dbReference type="SUPFAM" id="SSF56059">
    <property type="entry name" value="Glutathione synthetase ATP-binding domain-like"/>
    <property type="match status" value="1"/>
</dbReference>
<dbReference type="Proteomes" id="UP000542776">
    <property type="component" value="Unassembled WGS sequence"/>
</dbReference>
<evidence type="ECO:0000256" key="1">
    <source>
        <dbReference type="ARBA" id="ARBA00022532"/>
    </source>
</evidence>
<keyword evidence="3 6" id="KW-0547">Nucleotide-binding</keyword>
<keyword evidence="1" id="KW-0816">Tricarboxylic acid cycle</keyword>
<organism evidence="9 10">
    <name type="scientific">Aureimonas pseudogalii</name>
    <dbReference type="NCBI Taxonomy" id="1744844"/>
    <lineage>
        <taxon>Bacteria</taxon>
        <taxon>Pseudomonadati</taxon>
        <taxon>Pseudomonadota</taxon>
        <taxon>Alphaproteobacteria</taxon>
        <taxon>Hyphomicrobiales</taxon>
        <taxon>Aurantimonadaceae</taxon>
        <taxon>Aureimonas</taxon>
    </lineage>
</organism>
<dbReference type="CDD" id="cd04301">
    <property type="entry name" value="NAT_SF"/>
    <property type="match status" value="1"/>
</dbReference>
<dbReference type="GO" id="GO:0046872">
    <property type="term" value="F:metal ion binding"/>
    <property type="evidence" value="ECO:0007669"/>
    <property type="project" value="InterPro"/>
</dbReference>
<dbReference type="InterPro" id="IPR000182">
    <property type="entry name" value="GNAT_dom"/>
</dbReference>
<evidence type="ECO:0000256" key="6">
    <source>
        <dbReference type="PROSITE-ProRule" id="PRU00409"/>
    </source>
</evidence>